<dbReference type="NCBIfam" id="TIGR00714">
    <property type="entry name" value="hscB"/>
    <property type="match status" value="1"/>
</dbReference>
<comment type="similarity">
    <text evidence="1">Belongs to the HscB family.</text>
</comment>
<dbReference type="InterPro" id="IPR001623">
    <property type="entry name" value="DnaJ_domain"/>
</dbReference>
<dbReference type="GO" id="GO:0044571">
    <property type="term" value="P:[2Fe-2S] cluster assembly"/>
    <property type="evidence" value="ECO:0007669"/>
    <property type="project" value="InterPro"/>
</dbReference>
<dbReference type="InterPro" id="IPR004640">
    <property type="entry name" value="HscB"/>
</dbReference>
<dbReference type="CDD" id="cd06257">
    <property type="entry name" value="DnaJ"/>
    <property type="match status" value="1"/>
</dbReference>
<dbReference type="InterPro" id="IPR036869">
    <property type="entry name" value="J_dom_sf"/>
</dbReference>
<keyword evidence="6" id="KW-1185">Reference proteome</keyword>
<dbReference type="KEGG" id="pur:AOC03_10905"/>
<dbReference type="Proteomes" id="UP000059847">
    <property type="component" value="Chromosome"/>
</dbReference>
<dbReference type="SUPFAM" id="SSF47144">
    <property type="entry name" value="HSC20 (HSCB), C-terminal oligomerisation domain"/>
    <property type="match status" value="1"/>
</dbReference>
<dbReference type="EMBL" id="CP012678">
    <property type="protein sequence ID" value="ALF60486.1"/>
    <property type="molecule type" value="Genomic_DNA"/>
</dbReference>
<dbReference type="OrthoDB" id="287587at2"/>
<feature type="domain" description="J" evidence="4">
    <location>
        <begin position="12"/>
        <end position="83"/>
    </location>
</feature>
<dbReference type="GO" id="GO:0051259">
    <property type="term" value="P:protein complex oligomerization"/>
    <property type="evidence" value="ECO:0007669"/>
    <property type="project" value="InterPro"/>
</dbReference>
<dbReference type="Pfam" id="PF00226">
    <property type="entry name" value="DnaJ"/>
    <property type="match status" value="1"/>
</dbReference>
<gene>
    <name evidence="5" type="ORF">AOC03_10905</name>
</gene>
<reference evidence="5 6" key="1">
    <citation type="submission" date="2015-09" db="EMBL/GenBank/DDBJ databases">
        <title>Complete genome of Psychrobacter urativorans R10.10B.</title>
        <authorList>
            <person name="See-Too W.S."/>
            <person name="Chan K.G."/>
        </authorList>
    </citation>
    <scope>NUCLEOTIDE SEQUENCE [LARGE SCALE GENOMIC DNA]</scope>
    <source>
        <strain evidence="5 6">R10.10B</strain>
    </source>
</reference>
<evidence type="ECO:0000313" key="5">
    <source>
        <dbReference type="EMBL" id="ALF60486.1"/>
    </source>
</evidence>
<dbReference type="Gene3D" id="1.10.287.110">
    <property type="entry name" value="DnaJ domain"/>
    <property type="match status" value="1"/>
</dbReference>
<evidence type="ECO:0000259" key="4">
    <source>
        <dbReference type="PROSITE" id="PS50076"/>
    </source>
</evidence>
<keyword evidence="2" id="KW-0143">Chaperone</keyword>
<evidence type="ECO:0000256" key="2">
    <source>
        <dbReference type="ARBA" id="ARBA00023186"/>
    </source>
</evidence>
<proteinExistence type="inferred from homology"/>
<dbReference type="Gene3D" id="1.20.1280.20">
    <property type="entry name" value="HscB, C-terminal domain"/>
    <property type="match status" value="1"/>
</dbReference>
<sequence>MTDITPEAQFDNFFALFEQPVQFELLQDSLDQRLRLLQKRYHPDNAVNNLTDNVKAEQASALINQAYQTLSAPDSRAAYLLDIAGHAQTLEQSIADLKFLEDAMEMRMDLDDAINDKNCVTLQQLHPQVVERLNIQSTRFNNAYQHKEWQTAIDATQKLKFLVKLDADITTGLDDVASTEQLDDDDLYV</sequence>
<name>A0A0M4TWB6_9GAMM</name>
<evidence type="ECO:0000313" key="6">
    <source>
        <dbReference type="Proteomes" id="UP000059847"/>
    </source>
</evidence>
<dbReference type="GO" id="GO:0051087">
    <property type="term" value="F:protein-folding chaperone binding"/>
    <property type="evidence" value="ECO:0007669"/>
    <property type="project" value="InterPro"/>
</dbReference>
<protein>
    <submittedName>
        <fullName evidence="5">Molecular chaperone Hsc20</fullName>
    </submittedName>
</protein>
<accession>A0A0M4TWB6</accession>
<dbReference type="STRING" id="45610.AOC03_10905"/>
<dbReference type="AlphaFoldDB" id="A0A0M4TWB6"/>
<dbReference type="PROSITE" id="PS50076">
    <property type="entry name" value="DNAJ_2"/>
    <property type="match status" value="1"/>
</dbReference>
<dbReference type="GO" id="GO:0001671">
    <property type="term" value="F:ATPase activator activity"/>
    <property type="evidence" value="ECO:0007669"/>
    <property type="project" value="InterPro"/>
</dbReference>
<dbReference type="RefSeq" id="WP_062535939.1">
    <property type="nucleotide sequence ID" value="NZ_CP012678.1"/>
</dbReference>
<dbReference type="SUPFAM" id="SSF46565">
    <property type="entry name" value="Chaperone J-domain"/>
    <property type="match status" value="1"/>
</dbReference>
<dbReference type="PANTHER" id="PTHR14021">
    <property type="entry name" value="IRON-SULFUR CLUSTER CO-CHAPERONE PROTEIN HSCB"/>
    <property type="match status" value="1"/>
</dbReference>
<dbReference type="InterPro" id="IPR009073">
    <property type="entry name" value="HscB_oligo_C"/>
</dbReference>
<evidence type="ECO:0000256" key="1">
    <source>
        <dbReference type="ARBA" id="ARBA00010476"/>
    </source>
</evidence>
<dbReference type="Pfam" id="PF07743">
    <property type="entry name" value="HSCB_C"/>
    <property type="match status" value="1"/>
</dbReference>
<dbReference type="InterPro" id="IPR036386">
    <property type="entry name" value="HscB_C_sf"/>
</dbReference>
<evidence type="ECO:0000256" key="3">
    <source>
        <dbReference type="ARBA" id="ARBA00025596"/>
    </source>
</evidence>
<organism evidence="5 6">
    <name type="scientific">Psychrobacter urativorans</name>
    <dbReference type="NCBI Taxonomy" id="45610"/>
    <lineage>
        <taxon>Bacteria</taxon>
        <taxon>Pseudomonadati</taxon>
        <taxon>Pseudomonadota</taxon>
        <taxon>Gammaproteobacteria</taxon>
        <taxon>Moraxellales</taxon>
        <taxon>Moraxellaceae</taxon>
        <taxon>Psychrobacter</taxon>
    </lineage>
</organism>
<comment type="function">
    <text evidence="3">Co-chaperone involved in the maturation of iron-sulfur cluster-containing proteins. Seems to help targeting proteins to be folded toward HscA.</text>
</comment>
<dbReference type="PANTHER" id="PTHR14021:SF15">
    <property type="entry name" value="IRON-SULFUR CLUSTER CO-CHAPERONE PROTEIN HSCB"/>
    <property type="match status" value="1"/>
</dbReference>